<protein>
    <submittedName>
        <fullName evidence="2">Uncharacterized protein</fullName>
    </submittedName>
</protein>
<evidence type="ECO:0000313" key="2">
    <source>
        <dbReference type="EMBL" id="CAB3689503.1"/>
    </source>
</evidence>
<dbReference type="RefSeq" id="WP_175216393.1">
    <property type="nucleotide sequence ID" value="NZ_CADIJO010000005.1"/>
</dbReference>
<feature type="region of interest" description="Disordered" evidence="1">
    <location>
        <begin position="307"/>
        <end position="334"/>
    </location>
</feature>
<accession>A0A6S7AGY8</accession>
<organism evidence="2 3">
    <name type="scientific">Achromobacter deleyi</name>
    <dbReference type="NCBI Taxonomy" id="1353891"/>
    <lineage>
        <taxon>Bacteria</taxon>
        <taxon>Pseudomonadati</taxon>
        <taxon>Pseudomonadota</taxon>
        <taxon>Betaproteobacteria</taxon>
        <taxon>Burkholderiales</taxon>
        <taxon>Alcaligenaceae</taxon>
        <taxon>Achromobacter</taxon>
    </lineage>
</organism>
<proteinExistence type="predicted"/>
<dbReference type="EMBL" id="CADIJO010000005">
    <property type="protein sequence ID" value="CAB3689503.1"/>
    <property type="molecule type" value="Genomic_DNA"/>
</dbReference>
<dbReference type="AlphaFoldDB" id="A0A6S7AGY8"/>
<name>A0A6S7AGY8_9BURK</name>
<reference evidence="2 3" key="1">
    <citation type="submission" date="2020-04" db="EMBL/GenBank/DDBJ databases">
        <authorList>
            <person name="De Canck E."/>
        </authorList>
    </citation>
    <scope>NUCLEOTIDE SEQUENCE [LARGE SCALE GENOMIC DNA]</scope>
    <source>
        <strain evidence="2 3">LMG 3458</strain>
    </source>
</reference>
<dbReference type="Proteomes" id="UP000494111">
    <property type="component" value="Unassembled WGS sequence"/>
</dbReference>
<evidence type="ECO:0000313" key="3">
    <source>
        <dbReference type="Proteomes" id="UP000494111"/>
    </source>
</evidence>
<gene>
    <name evidence="2" type="ORF">LMG3458_02056</name>
</gene>
<sequence length="392" mass="42595">MSNVADEVLDAPAAITEYNAVQKGLAELRKDLAGVQFDVSTTAGDKAARAARSRCVSIRTSADAAYEGWNKPMLAKQREMRAILSSIKDEVKAVEEPIDAQIKAEEARKAEIKAAKEAAELARQQAIQTRINAIGQYPVQAAGKSAADIAALLAAVAELPITTELYEHRAGEAMALQADTSAKLEQMHAAAMAQEAEAARLAEERAALERQRLEQEAAAAAARKAEDERLAKERAELAEQQRRLQAERAAEDARQEAARAEQARKDAAAAAELKRQQDEAAAVLRAQQEEIDRQRREFEAQQAAVRRAEQEKAEAAARAQQEKEAAARAEAEAAERERLAEQARREEAEFLANGPGNAEIVAVLAQHYGVEPEHVLTWLAKFTNPAMADLAA</sequence>
<feature type="region of interest" description="Disordered" evidence="1">
    <location>
        <begin position="238"/>
        <end position="273"/>
    </location>
</feature>
<evidence type="ECO:0000256" key="1">
    <source>
        <dbReference type="SAM" id="MobiDB-lite"/>
    </source>
</evidence>